<gene>
    <name evidence="1" type="ORF">PCOR1329_LOCUS7117</name>
</gene>
<evidence type="ECO:0000313" key="1">
    <source>
        <dbReference type="EMBL" id="CAK0798344.1"/>
    </source>
</evidence>
<name>A0ABN9PYG1_9DINO</name>
<protein>
    <recommendedName>
        <fullName evidence="3">Nuclear pore complex protein</fullName>
    </recommendedName>
</protein>
<organism evidence="1 2">
    <name type="scientific">Prorocentrum cordatum</name>
    <dbReference type="NCBI Taxonomy" id="2364126"/>
    <lineage>
        <taxon>Eukaryota</taxon>
        <taxon>Sar</taxon>
        <taxon>Alveolata</taxon>
        <taxon>Dinophyceae</taxon>
        <taxon>Prorocentrales</taxon>
        <taxon>Prorocentraceae</taxon>
        <taxon>Prorocentrum</taxon>
    </lineage>
</organism>
<evidence type="ECO:0008006" key="3">
    <source>
        <dbReference type="Google" id="ProtNLM"/>
    </source>
</evidence>
<comment type="caution">
    <text evidence="1">The sequence shown here is derived from an EMBL/GenBank/DDBJ whole genome shotgun (WGS) entry which is preliminary data.</text>
</comment>
<reference evidence="1" key="1">
    <citation type="submission" date="2023-10" db="EMBL/GenBank/DDBJ databases">
        <authorList>
            <person name="Chen Y."/>
            <person name="Shah S."/>
            <person name="Dougan E. K."/>
            <person name="Thang M."/>
            <person name="Chan C."/>
        </authorList>
    </citation>
    <scope>NUCLEOTIDE SEQUENCE [LARGE SCALE GENOMIC DNA]</scope>
</reference>
<keyword evidence="2" id="KW-1185">Reference proteome</keyword>
<sequence length="500" mass="54675">AKGSLARSHAAEDKFTEGLAETVSRSPAMARSWDLMPLNGTQKRALPDQAEERHNHIRHWIISCGYKKGRLINSSCGLSFLVTHRIRIKLELKEYTAALKILRNKDLARRREELVQEIWEAYQVNMEKPSSQSEIWEARKIREAEEKEGQEELDKYTTLAKFQVGRKLLEKMGWSIGETLLQTPRMTPDKYVWPPGSAGQSTPWAAQFREDMGELVQVDESMSVWYNARASDLDIFLPGGSGSGDVPVATLPKGKGGKKARQHGNAAGGDIVQAVMAVQSLSIRTAAVARDLPNIVGEFWLAPPGHDIIEAAKETGSSYNEKVQSLGKGHGLGPPCLHVSVAAIEAMATSLGENEQEGAQAKISITQWVEQAESEAGQAFVGKTILMFKVSDTFRADDEMDDGNRMAKVMFALSPRYDIATAMKQMKIQPTGAKPPTEFNGVRLLQAMGVALHRAGGHRPVGGGPKEELDRVVERQLMALQKKCASTAYLCSASGPGASA</sequence>
<dbReference type="EMBL" id="CAUYUJ010001923">
    <property type="protein sequence ID" value="CAK0798344.1"/>
    <property type="molecule type" value="Genomic_DNA"/>
</dbReference>
<feature type="non-terminal residue" evidence="1">
    <location>
        <position position="1"/>
    </location>
</feature>
<evidence type="ECO:0000313" key="2">
    <source>
        <dbReference type="Proteomes" id="UP001189429"/>
    </source>
</evidence>
<feature type="non-terminal residue" evidence="1">
    <location>
        <position position="500"/>
    </location>
</feature>
<dbReference type="Proteomes" id="UP001189429">
    <property type="component" value="Unassembled WGS sequence"/>
</dbReference>
<proteinExistence type="predicted"/>
<accession>A0ABN9PYG1</accession>